<gene>
    <name evidence="1" type="ORF">NCTC12126_05963</name>
</gene>
<dbReference type="Proteomes" id="UP000351155">
    <property type="component" value="Unassembled WGS sequence"/>
</dbReference>
<evidence type="ECO:0000313" key="2">
    <source>
        <dbReference type="Proteomes" id="UP000351155"/>
    </source>
</evidence>
<dbReference type="AlphaFoldDB" id="A0A484Z838"/>
<reference evidence="1 2" key="1">
    <citation type="submission" date="2019-03" db="EMBL/GenBank/DDBJ databases">
        <authorList>
            <consortium name="Pathogen Informatics"/>
        </authorList>
    </citation>
    <scope>NUCLEOTIDE SEQUENCE [LARGE SCALE GENOMIC DNA]</scope>
    <source>
        <strain evidence="1 2">NCTC12126</strain>
    </source>
</reference>
<evidence type="ECO:0000313" key="1">
    <source>
        <dbReference type="EMBL" id="VFS44652.1"/>
    </source>
</evidence>
<proteinExistence type="predicted"/>
<sequence>MASANPYAEHVKAARSHLRRLATIERHLLEMSECWGELDTWVMSLLERQAEQIDELSIELAGSVDDWKRGTEWEES</sequence>
<organism evidence="1 2">
    <name type="scientific">Enterobacter cancerogenus</name>
    <dbReference type="NCBI Taxonomy" id="69218"/>
    <lineage>
        <taxon>Bacteria</taxon>
        <taxon>Pseudomonadati</taxon>
        <taxon>Pseudomonadota</taxon>
        <taxon>Gammaproteobacteria</taxon>
        <taxon>Enterobacterales</taxon>
        <taxon>Enterobacteriaceae</taxon>
        <taxon>Enterobacter</taxon>
        <taxon>Enterobacter cloacae complex</taxon>
    </lineage>
</organism>
<protein>
    <submittedName>
        <fullName evidence="1">Uncharacterized protein</fullName>
    </submittedName>
</protein>
<dbReference type="EMBL" id="CAADIW010000075">
    <property type="protein sequence ID" value="VFS44652.1"/>
    <property type="molecule type" value="Genomic_DNA"/>
</dbReference>
<accession>A0A484Z838</accession>
<name>A0A484Z838_9ENTR</name>